<accession>A0A0M4TT03</accession>
<dbReference type="Proteomes" id="UP000062645">
    <property type="component" value="Chromosome"/>
</dbReference>
<dbReference type="PATRIC" id="fig|224013.5.peg.1005"/>
<protein>
    <submittedName>
        <fullName evidence="1">Uncharacterized protein</fullName>
    </submittedName>
</protein>
<gene>
    <name evidence="1" type="ORF">ACX27_04185</name>
</gene>
<dbReference type="EMBL" id="CP012036">
    <property type="protein sequence ID" value="ALF52231.1"/>
    <property type="molecule type" value="Genomic_DNA"/>
</dbReference>
<sequence>MYLKSLAGGDRVMNYSLFDVLDFINFESGNIDWDDLCEINKNFRMNSQLRGEIWSSSQLIKTWWVLWKFTPSFRMADFIFSKLFGGHITIGDLTIFGCNAMMFAFQLHTKKGIWLFRPPCFNLYKHKFTWGRLYLSPDGTPRNPRARIYYGKNDY</sequence>
<evidence type="ECO:0000313" key="1">
    <source>
        <dbReference type="EMBL" id="ALF52231.1"/>
    </source>
</evidence>
<proteinExistence type="predicted"/>
<name>A0A0M4TT03_9NOSO</name>
<dbReference type="STRING" id="224013.ACX27_04185"/>
<dbReference type="AlphaFoldDB" id="A0A0M4TT03"/>
<organism evidence="1 2">
    <name type="scientific">Nostoc piscinale CENA21</name>
    <dbReference type="NCBI Taxonomy" id="224013"/>
    <lineage>
        <taxon>Bacteria</taxon>
        <taxon>Bacillati</taxon>
        <taxon>Cyanobacteriota</taxon>
        <taxon>Cyanophyceae</taxon>
        <taxon>Nostocales</taxon>
        <taxon>Nostocaceae</taxon>
        <taxon>Nostoc</taxon>
    </lineage>
</organism>
<reference evidence="2" key="1">
    <citation type="submission" date="2015-07" db="EMBL/GenBank/DDBJ databases">
        <title>Genome Of Nitrogen-Fixing Cyanobacterium Nostoc piscinale CENA21 From Solimoes/Amazon River Floodplain Sediments And Comparative Genomics To Uncover Biosynthetic Natural Products Potential.</title>
        <authorList>
            <person name="Leao T.F."/>
            <person name="Leao P.N."/>
            <person name="Guimaraes P.I."/>
            <person name="de Melo A.G.C."/>
            <person name="Ramos R.T.J."/>
            <person name="Silva A."/>
            <person name="Fiore M.F."/>
            <person name="Schneider M.P.C."/>
        </authorList>
    </citation>
    <scope>NUCLEOTIDE SEQUENCE [LARGE SCALE GENOMIC DNA]</scope>
    <source>
        <strain evidence="2">CENA21</strain>
    </source>
</reference>
<keyword evidence="2" id="KW-1185">Reference proteome</keyword>
<dbReference type="KEGG" id="npz:ACX27_04185"/>
<reference evidence="1 2" key="2">
    <citation type="journal article" date="2016" name="Genome Announc.">
        <title>Draft Genome Sequence of the N2-Fixing Cyanobacterium Nostoc piscinale CENA21, Isolated from the Brazilian Amazon Floodplain.</title>
        <authorList>
            <person name="Leao T."/>
            <person name="Guimaraes P.I."/>
            <person name="de Melo A.G."/>
            <person name="Ramos R.T."/>
            <person name="Leao P.N."/>
            <person name="Silva A."/>
            <person name="Fiore M.F."/>
            <person name="Schneider M.P."/>
        </authorList>
    </citation>
    <scope>NUCLEOTIDE SEQUENCE [LARGE SCALE GENOMIC DNA]</scope>
    <source>
        <strain evidence="1 2">CENA21</strain>
    </source>
</reference>
<evidence type="ECO:0000313" key="2">
    <source>
        <dbReference type="Proteomes" id="UP000062645"/>
    </source>
</evidence>